<dbReference type="CDD" id="cd06222">
    <property type="entry name" value="RNase_H_like"/>
    <property type="match status" value="1"/>
</dbReference>
<gene>
    <name evidence="2" type="ORF">V6N11_072224</name>
</gene>
<comment type="caution">
    <text evidence="2">The sequence shown here is derived from an EMBL/GenBank/DDBJ whole genome shotgun (WGS) entry which is preliminary data.</text>
</comment>
<dbReference type="PANTHER" id="PTHR33033:SF121">
    <property type="entry name" value="POLYNUCLEOTIDYL TRANSFERASE, RIBONUCLEASE H-LIKE SUPERFAMILY PROTEIN"/>
    <property type="match status" value="1"/>
</dbReference>
<feature type="domain" description="RNase H type-1" evidence="1">
    <location>
        <begin position="11"/>
        <end position="113"/>
    </location>
</feature>
<dbReference type="InterPro" id="IPR044730">
    <property type="entry name" value="RNase_H-like_dom_plant"/>
</dbReference>
<evidence type="ECO:0000313" key="2">
    <source>
        <dbReference type="EMBL" id="KAK9043900.1"/>
    </source>
</evidence>
<evidence type="ECO:0000259" key="1">
    <source>
        <dbReference type="Pfam" id="PF13456"/>
    </source>
</evidence>
<dbReference type="PANTHER" id="PTHR33033">
    <property type="entry name" value="POLYNUCLEOTIDYL TRANSFERASE, RIBONUCLEASE H-LIKE SUPERFAMILY PROTEIN-RELATED"/>
    <property type="match status" value="1"/>
</dbReference>
<dbReference type="SUPFAM" id="SSF53098">
    <property type="entry name" value="Ribonuclease H-like"/>
    <property type="match status" value="1"/>
</dbReference>
<dbReference type="EMBL" id="JBBPBN010000003">
    <property type="protein sequence ID" value="KAK9043900.1"/>
    <property type="molecule type" value="Genomic_DNA"/>
</dbReference>
<dbReference type="Pfam" id="PF13456">
    <property type="entry name" value="RVT_3"/>
    <property type="match status" value="1"/>
</dbReference>
<dbReference type="InterPro" id="IPR012337">
    <property type="entry name" value="RNaseH-like_sf"/>
</dbReference>
<dbReference type="Proteomes" id="UP001396334">
    <property type="component" value="Unassembled WGS sequence"/>
</dbReference>
<sequence>MVQFLEVLARRSGGVLRNHEGKILCTFSKNAGLIDASSAEILASKEAVSIFKSSIWARSHKLIIECDSSNVFSTPMTFRDIVQTVLKSDVVIDWKVCVIPREVNTLADNLAKRGISRVHDLIDINQS</sequence>
<dbReference type="InterPro" id="IPR002156">
    <property type="entry name" value="RNaseH_domain"/>
</dbReference>
<keyword evidence="3" id="KW-1185">Reference proteome</keyword>
<protein>
    <recommendedName>
        <fullName evidence="1">RNase H type-1 domain-containing protein</fullName>
    </recommendedName>
</protein>
<proteinExistence type="predicted"/>
<accession>A0ABR2U2H6</accession>
<organism evidence="2 3">
    <name type="scientific">Hibiscus sabdariffa</name>
    <name type="common">roselle</name>
    <dbReference type="NCBI Taxonomy" id="183260"/>
    <lineage>
        <taxon>Eukaryota</taxon>
        <taxon>Viridiplantae</taxon>
        <taxon>Streptophyta</taxon>
        <taxon>Embryophyta</taxon>
        <taxon>Tracheophyta</taxon>
        <taxon>Spermatophyta</taxon>
        <taxon>Magnoliopsida</taxon>
        <taxon>eudicotyledons</taxon>
        <taxon>Gunneridae</taxon>
        <taxon>Pentapetalae</taxon>
        <taxon>rosids</taxon>
        <taxon>malvids</taxon>
        <taxon>Malvales</taxon>
        <taxon>Malvaceae</taxon>
        <taxon>Malvoideae</taxon>
        <taxon>Hibiscus</taxon>
    </lineage>
</organism>
<evidence type="ECO:0000313" key="3">
    <source>
        <dbReference type="Proteomes" id="UP001396334"/>
    </source>
</evidence>
<dbReference type="InterPro" id="IPR036397">
    <property type="entry name" value="RNaseH_sf"/>
</dbReference>
<reference evidence="2 3" key="1">
    <citation type="journal article" date="2024" name="G3 (Bethesda)">
        <title>Genome assembly of Hibiscus sabdariffa L. provides insights into metabolisms of medicinal natural products.</title>
        <authorList>
            <person name="Kim T."/>
        </authorList>
    </citation>
    <scope>NUCLEOTIDE SEQUENCE [LARGE SCALE GENOMIC DNA]</scope>
    <source>
        <strain evidence="2">TK-2024</strain>
        <tissue evidence="2">Old leaves</tissue>
    </source>
</reference>
<name>A0ABR2U2H6_9ROSI</name>
<dbReference type="Gene3D" id="3.30.420.10">
    <property type="entry name" value="Ribonuclease H-like superfamily/Ribonuclease H"/>
    <property type="match status" value="1"/>
</dbReference>